<dbReference type="Pfam" id="PF18762">
    <property type="entry name" value="Kinase-PolyVal"/>
    <property type="match status" value="1"/>
</dbReference>
<dbReference type="RefSeq" id="WP_173971226.1">
    <property type="nucleotide sequence ID" value="NZ_CADCSU010000099.1"/>
</dbReference>
<sequence length="208" mass="24102">MKHELQNIIAGKSQVKHGANIQAATNYLKNGKRAGTLAEKGINIKKQEEVLIEQFATINTLWITDLEIENFVSSGAEQMVYLKDDRDVLKINDTIYYSSWEDYFNNLLLNNYFFPDTAYELLGFYRNDTALYAVVQQIFVLATEKTELTNVKIFLENSGFINKKNNDYFHPEIGIILEDLHDENVLTQDGILKFIDTVFYLTEDFYKP</sequence>
<dbReference type="AlphaFoldDB" id="A0A6J4GN49"/>
<name>A0A6J4GN49_9FLAO</name>
<dbReference type="InterPro" id="IPR041055">
    <property type="entry name" value="Kinase-PolyVal"/>
</dbReference>
<dbReference type="EMBL" id="CADCSU010000099">
    <property type="protein sequence ID" value="CAA9199517.1"/>
    <property type="molecule type" value="Genomic_DNA"/>
</dbReference>
<reference evidence="1 2" key="1">
    <citation type="submission" date="2020-02" db="EMBL/GenBank/DDBJ databases">
        <authorList>
            <person name="Criscuolo A."/>
        </authorList>
    </citation>
    <scope>NUCLEOTIDE SEQUENCE [LARGE SCALE GENOMIC DNA]</scope>
    <source>
        <strain evidence="1">CIP105534</strain>
    </source>
</reference>
<accession>A0A6J4GN49</accession>
<evidence type="ECO:0000313" key="2">
    <source>
        <dbReference type="Proteomes" id="UP000479938"/>
    </source>
</evidence>
<dbReference type="Proteomes" id="UP000479938">
    <property type="component" value="Unassembled WGS sequence"/>
</dbReference>
<gene>
    <name evidence="1" type="ORF">FLA105534_02657</name>
</gene>
<organism evidence="1 2">
    <name type="scientific">Flavobacterium bizetiae</name>
    <dbReference type="NCBI Taxonomy" id="2704140"/>
    <lineage>
        <taxon>Bacteria</taxon>
        <taxon>Pseudomonadati</taxon>
        <taxon>Bacteroidota</taxon>
        <taxon>Flavobacteriia</taxon>
        <taxon>Flavobacteriales</taxon>
        <taxon>Flavobacteriaceae</taxon>
        <taxon>Flavobacterium</taxon>
    </lineage>
</organism>
<protein>
    <submittedName>
        <fullName evidence="1">Uncharacterized protein</fullName>
    </submittedName>
</protein>
<evidence type="ECO:0000313" key="1">
    <source>
        <dbReference type="EMBL" id="CAA9199517.1"/>
    </source>
</evidence>
<proteinExistence type="predicted"/>
<keyword evidence="2" id="KW-1185">Reference proteome</keyword>